<gene>
    <name evidence="1" type="ORF">METZ01_LOCUS406027</name>
</gene>
<protein>
    <recommendedName>
        <fullName evidence="2">Glycosyl transferase family 1 domain-containing protein</fullName>
    </recommendedName>
</protein>
<dbReference type="InterPro" id="IPR021234">
    <property type="entry name" value="DUF2827"/>
</dbReference>
<evidence type="ECO:0008006" key="2">
    <source>
        <dbReference type="Google" id="ProtNLM"/>
    </source>
</evidence>
<reference evidence="1" key="1">
    <citation type="submission" date="2018-05" db="EMBL/GenBank/DDBJ databases">
        <authorList>
            <person name="Lanie J.A."/>
            <person name="Ng W.-L."/>
            <person name="Kazmierczak K.M."/>
            <person name="Andrzejewski T.M."/>
            <person name="Davidsen T.M."/>
            <person name="Wayne K.J."/>
            <person name="Tettelin H."/>
            <person name="Glass J.I."/>
            <person name="Rusch D."/>
            <person name="Podicherti R."/>
            <person name="Tsui H.-C.T."/>
            <person name="Winkler M.E."/>
        </authorList>
    </citation>
    <scope>NUCLEOTIDE SEQUENCE</scope>
</reference>
<dbReference type="Pfam" id="PF10933">
    <property type="entry name" value="DUF2827"/>
    <property type="match status" value="1"/>
</dbReference>
<feature type="non-terminal residue" evidence="1">
    <location>
        <position position="1"/>
    </location>
</feature>
<evidence type="ECO:0000313" key="1">
    <source>
        <dbReference type="EMBL" id="SVD53173.1"/>
    </source>
</evidence>
<proteinExistence type="predicted"/>
<dbReference type="EMBL" id="UINC01156638">
    <property type="protein sequence ID" value="SVD53173.1"/>
    <property type="molecule type" value="Genomic_DNA"/>
</dbReference>
<sequence length="115" mass="13498">RVTFSHRQSIATILHKHNPAIISHQHLNELNYTYLEALYCGYPLIHNSTPFKRLGYFYEGFNLFEAAEKIKEAAKYHNDNLAVYLEKGHEAAWKYSPKNKNNIECTKKLILDLFK</sequence>
<organism evidence="1">
    <name type="scientific">marine metagenome</name>
    <dbReference type="NCBI Taxonomy" id="408172"/>
    <lineage>
        <taxon>unclassified sequences</taxon>
        <taxon>metagenomes</taxon>
        <taxon>ecological metagenomes</taxon>
    </lineage>
</organism>
<name>A0A382W341_9ZZZZ</name>
<accession>A0A382W341</accession>
<dbReference type="AlphaFoldDB" id="A0A382W341"/>